<feature type="transmembrane region" description="Helical" evidence="8">
    <location>
        <begin position="12"/>
        <end position="34"/>
    </location>
</feature>
<keyword evidence="10" id="KW-1185">Reference proteome</keyword>
<keyword evidence="6 8" id="KW-0472">Membrane</keyword>
<evidence type="ECO:0000313" key="10">
    <source>
        <dbReference type="Proteomes" id="UP000199006"/>
    </source>
</evidence>
<dbReference type="PANTHER" id="PTHR30558:SF3">
    <property type="entry name" value="BIOPOLYMER TRANSPORT PROTEIN EXBD-RELATED"/>
    <property type="match status" value="1"/>
</dbReference>
<keyword evidence="7" id="KW-0653">Protein transport</keyword>
<dbReference type="PANTHER" id="PTHR30558">
    <property type="entry name" value="EXBD MEMBRANE COMPONENT OF PMF-DRIVEN MACROMOLECULE IMPORT SYSTEM"/>
    <property type="match status" value="1"/>
</dbReference>
<accession>A0A1I4FDG1</accession>
<keyword evidence="7" id="KW-0813">Transport</keyword>
<dbReference type="STRING" id="29563.SAMN02983006_00312"/>
<dbReference type="AlphaFoldDB" id="A0A1I4FDG1"/>
<proteinExistence type="inferred from homology"/>
<keyword evidence="4 7" id="KW-0812">Transmembrane</keyword>
<dbReference type="GO" id="GO:0005886">
    <property type="term" value="C:plasma membrane"/>
    <property type="evidence" value="ECO:0007669"/>
    <property type="project" value="UniProtKB-SubCell"/>
</dbReference>
<evidence type="ECO:0000256" key="2">
    <source>
        <dbReference type="ARBA" id="ARBA00005811"/>
    </source>
</evidence>
<reference evidence="9 10" key="1">
    <citation type="submission" date="2016-10" db="EMBL/GenBank/DDBJ databases">
        <authorList>
            <person name="de Groot N.N."/>
        </authorList>
    </citation>
    <scope>NUCLEOTIDE SEQUENCE [LARGE SCALE GENOMIC DNA]</scope>
    <source>
        <strain evidence="9 10">ATCC 51327</strain>
    </source>
</reference>
<evidence type="ECO:0000256" key="5">
    <source>
        <dbReference type="ARBA" id="ARBA00022989"/>
    </source>
</evidence>
<name>A0A1I4FDG1_9FIRM</name>
<protein>
    <submittedName>
        <fullName evidence="9">Biopolymer transport protein ExbD</fullName>
    </submittedName>
</protein>
<organism evidence="9 10">
    <name type="scientific">Halanaerobium salsuginis</name>
    <dbReference type="NCBI Taxonomy" id="29563"/>
    <lineage>
        <taxon>Bacteria</taxon>
        <taxon>Bacillati</taxon>
        <taxon>Bacillota</taxon>
        <taxon>Clostridia</taxon>
        <taxon>Halanaerobiales</taxon>
        <taxon>Halanaerobiaceae</taxon>
        <taxon>Halanaerobium</taxon>
    </lineage>
</organism>
<dbReference type="Proteomes" id="UP000199006">
    <property type="component" value="Unassembled WGS sequence"/>
</dbReference>
<evidence type="ECO:0000256" key="7">
    <source>
        <dbReference type="RuleBase" id="RU003879"/>
    </source>
</evidence>
<dbReference type="OrthoDB" id="2111940at2"/>
<keyword evidence="3" id="KW-1003">Cell membrane</keyword>
<evidence type="ECO:0000256" key="6">
    <source>
        <dbReference type="ARBA" id="ARBA00023136"/>
    </source>
</evidence>
<dbReference type="GO" id="GO:0015031">
    <property type="term" value="P:protein transport"/>
    <property type="evidence" value="ECO:0007669"/>
    <property type="project" value="UniProtKB-KW"/>
</dbReference>
<dbReference type="EMBL" id="FOTI01000002">
    <property type="protein sequence ID" value="SFL14917.1"/>
    <property type="molecule type" value="Genomic_DNA"/>
</dbReference>
<evidence type="ECO:0000256" key="1">
    <source>
        <dbReference type="ARBA" id="ARBA00004162"/>
    </source>
</evidence>
<dbReference type="Pfam" id="PF02472">
    <property type="entry name" value="ExbD"/>
    <property type="match status" value="1"/>
</dbReference>
<comment type="similarity">
    <text evidence="2 7">Belongs to the ExbD/TolR family.</text>
</comment>
<dbReference type="Gene3D" id="3.30.420.270">
    <property type="match status" value="1"/>
</dbReference>
<gene>
    <name evidence="9" type="ORF">SAMN02983006_00312</name>
</gene>
<evidence type="ECO:0000313" key="9">
    <source>
        <dbReference type="EMBL" id="SFL14917.1"/>
    </source>
</evidence>
<dbReference type="InterPro" id="IPR003400">
    <property type="entry name" value="ExbD"/>
</dbReference>
<evidence type="ECO:0000256" key="3">
    <source>
        <dbReference type="ARBA" id="ARBA00022475"/>
    </source>
</evidence>
<keyword evidence="5 8" id="KW-1133">Transmembrane helix</keyword>
<evidence type="ECO:0000256" key="4">
    <source>
        <dbReference type="ARBA" id="ARBA00022692"/>
    </source>
</evidence>
<evidence type="ECO:0000256" key="8">
    <source>
        <dbReference type="SAM" id="Phobius"/>
    </source>
</evidence>
<sequence length="132" mass="15185">MKYQPKPEKSLFNLAPLIDVVFLLLIFFIAASTLQGEESVYQIEIPQAKFGEQVNNDYLNFFLDENNVIYYQKHSYNSSGLIKVLANLNQKDKLDVKIYADQKTEFAAIIKLIDLLKTSGFTKISFTLHDLK</sequence>
<dbReference type="GO" id="GO:0022857">
    <property type="term" value="F:transmembrane transporter activity"/>
    <property type="evidence" value="ECO:0007669"/>
    <property type="project" value="InterPro"/>
</dbReference>
<dbReference type="RefSeq" id="WP_089858569.1">
    <property type="nucleotide sequence ID" value="NZ_FOTI01000002.1"/>
</dbReference>
<comment type="subcellular location">
    <subcellularLocation>
        <location evidence="1">Cell membrane</location>
        <topology evidence="1">Single-pass membrane protein</topology>
    </subcellularLocation>
    <subcellularLocation>
        <location evidence="7">Cell membrane</location>
        <topology evidence="7">Single-pass type II membrane protein</topology>
    </subcellularLocation>
</comment>